<sequence>MPAAKLNPKEFKTKGPLVLQAAYRGDILTPDFQTFLNTRFARMKLPHVHRYNASNILFIAFCGAAPIKTENEKTSLAF</sequence>
<comment type="caution">
    <text evidence="1">The sequence shown here is derived from an EMBL/GenBank/DDBJ whole genome shotgun (WGS) entry which is preliminary data.</text>
</comment>
<protein>
    <submittedName>
        <fullName evidence="1">Uncharacterized protein</fullName>
    </submittedName>
</protein>
<dbReference type="EMBL" id="JARK01001685">
    <property type="protein sequence ID" value="EYB82848.1"/>
    <property type="molecule type" value="Genomic_DNA"/>
</dbReference>
<name>A0A016RWW6_9BILA</name>
<keyword evidence="2" id="KW-1185">Reference proteome</keyword>
<dbReference type="Proteomes" id="UP000024635">
    <property type="component" value="Unassembled WGS sequence"/>
</dbReference>
<organism evidence="1 2">
    <name type="scientific">Ancylostoma ceylanicum</name>
    <dbReference type="NCBI Taxonomy" id="53326"/>
    <lineage>
        <taxon>Eukaryota</taxon>
        <taxon>Metazoa</taxon>
        <taxon>Ecdysozoa</taxon>
        <taxon>Nematoda</taxon>
        <taxon>Chromadorea</taxon>
        <taxon>Rhabditida</taxon>
        <taxon>Rhabditina</taxon>
        <taxon>Rhabditomorpha</taxon>
        <taxon>Strongyloidea</taxon>
        <taxon>Ancylostomatidae</taxon>
        <taxon>Ancylostomatinae</taxon>
        <taxon>Ancylostoma</taxon>
    </lineage>
</organism>
<accession>A0A016RWW6</accession>
<reference evidence="2" key="1">
    <citation type="journal article" date="2015" name="Nat. Genet.">
        <title>The genome and transcriptome of the zoonotic hookworm Ancylostoma ceylanicum identify infection-specific gene families.</title>
        <authorList>
            <person name="Schwarz E.M."/>
            <person name="Hu Y."/>
            <person name="Antoshechkin I."/>
            <person name="Miller M.M."/>
            <person name="Sternberg P.W."/>
            <person name="Aroian R.V."/>
        </authorList>
    </citation>
    <scope>NUCLEOTIDE SEQUENCE</scope>
    <source>
        <strain evidence="2">HY135</strain>
    </source>
</reference>
<proteinExistence type="predicted"/>
<dbReference type="OrthoDB" id="5873841at2759"/>
<gene>
    <name evidence="1" type="primary">Acey_s0349.g3197</name>
    <name evidence="1" type="ORF">Y032_0349g3197</name>
</gene>
<evidence type="ECO:0000313" key="1">
    <source>
        <dbReference type="EMBL" id="EYB82848.1"/>
    </source>
</evidence>
<evidence type="ECO:0000313" key="2">
    <source>
        <dbReference type="Proteomes" id="UP000024635"/>
    </source>
</evidence>
<dbReference type="AlphaFoldDB" id="A0A016RWW6"/>